<feature type="domain" description="Lantibiotic dehydratase N-terminal" evidence="1">
    <location>
        <begin position="39"/>
        <end position="682"/>
    </location>
</feature>
<dbReference type="Proteomes" id="UP000094578">
    <property type="component" value="Unassembled WGS sequence"/>
</dbReference>
<dbReference type="RefSeq" id="WP_069329682.1">
    <property type="nucleotide sequence ID" value="NZ_MDER01000086.1"/>
</dbReference>
<dbReference type="PATRIC" id="fig|1886670.3.peg.4415"/>
<evidence type="ECO:0000259" key="1">
    <source>
        <dbReference type="Pfam" id="PF04738"/>
    </source>
</evidence>
<evidence type="ECO:0000313" key="4">
    <source>
        <dbReference type="Proteomes" id="UP000094578"/>
    </source>
</evidence>
<dbReference type="Pfam" id="PF04738">
    <property type="entry name" value="Lant_dehydr_N"/>
    <property type="match status" value="1"/>
</dbReference>
<dbReference type="AlphaFoldDB" id="A0A1E3KYJ5"/>
<protein>
    <submittedName>
        <fullName evidence="3">Subtilin biosynthesis protein SpaB</fullName>
    </submittedName>
</protein>
<reference evidence="3 4" key="1">
    <citation type="submission" date="2016-08" db="EMBL/GenBank/DDBJ databases">
        <title>Genome sequencing of Paenibacillus sp. TI45-13ar, isolated from Korean traditional nuruk.</title>
        <authorList>
            <person name="Kim S.-J."/>
        </authorList>
    </citation>
    <scope>NUCLEOTIDE SEQUENCE [LARGE SCALE GENOMIC DNA]</scope>
    <source>
        <strain evidence="3 4">TI45-13ar</strain>
    </source>
</reference>
<accession>A0A1E3KYJ5</accession>
<keyword evidence="4" id="KW-1185">Reference proteome</keyword>
<gene>
    <name evidence="3" type="ORF">PTI45_04384</name>
</gene>
<organism evidence="3 4">
    <name type="scientific">Paenibacillus nuruki</name>
    <dbReference type="NCBI Taxonomy" id="1886670"/>
    <lineage>
        <taxon>Bacteria</taxon>
        <taxon>Bacillati</taxon>
        <taxon>Bacillota</taxon>
        <taxon>Bacilli</taxon>
        <taxon>Bacillales</taxon>
        <taxon>Paenibacillaceae</taxon>
        <taxon>Paenibacillus</taxon>
    </lineage>
</organism>
<sequence length="1028" mass="120532">MDNLYHHINKYMIRIPLSPNSSAELQPDEQEIWLKDLCQNPLFREQILISSKTLYDTIHIYLNSPEKLSAKKKRNFILAIAKYANRRSTRTTPFGLFSAVGVGSFDSHNHWKFDQSTFYKKARVDLEWLFRCIQKIEKEHADQMNFKLNPACYLKGDRAFLLYSTDNQSEEIHIRATPVFLLLHQHCQQLMSFEQISTLLQAHYPDTPVDRIKMYLMELINKEFLISNVRPPLTVDDQYQYVIDQLQASNIAPLWLEQLQDIQSQIEVYNHLPLGEGEHLYIQLIQQMNQVMKSTSPLQVDLGLADEHITIDENLAQTINELASTLTRLAAPFAKQSTYLEEYKNKFIEKYGIDREIPLMEMLDTSSGIGAPVSYQQPANDFYENVHLNDQYSAQLKNFFLLKYWEAVQNKHAIQLNDSQFKQYLDQNIDPQEVPVSLELNFIVKQHNHHPVLHLGPNVGSILAGKTFGRFSYLSSQITDTLENLHQEELRVRNGNSTLCELSFVPNQMRSGNVTRNASYRNKEMSLFTNSSKSSSDEVRLEDIRIGINQNVFYARDCQSGDIVVFESNNMLNPLMSSNAIRFLQEMNEHGKRQWNKFVWVELYQDFKYVPEIKYNDIVLSSEQWYITQRDLEMTDKTSCENFLKQFAEFQHKFDIPQQFYIANSDHRLFIDTSNQQAMHILFAEVKKTQDHALHLVAVEQNSNLIQDQHEQYYVAEIVVPLLKVEPEPTRTIPIRDMQMIELHERIKIPFDEWLFVKLYGKQSREQELIAFEMDRFFTELNQTYDTKHFFMRYMDPKPHIRLRINSHTQNLFEIFPSILAWLQQLQQRDIISDFVIGSYDREIERYGGIALISAAEDIFCIDSIVVEQLIGAVRTKQLDIDIELIAMISIIKYLEQAGLNFENQLSLIQLNTDHNRYRQEFKENKEKYLQLCNADQNWRTLAQTADGQQLLSILDLRQSAVMNYVQLMQQQAVVTTSFEEIISSIVHLHCNRLLGTDRELEYKIMNLVAHTLYAQRYQKTEGNLLWK</sequence>
<dbReference type="EMBL" id="MDER01000086">
    <property type="protein sequence ID" value="ODP26544.1"/>
    <property type="molecule type" value="Genomic_DNA"/>
</dbReference>
<dbReference type="InterPro" id="IPR006827">
    <property type="entry name" value="Lant_deHydtase_N"/>
</dbReference>
<dbReference type="NCBIfam" id="TIGR03891">
    <property type="entry name" value="thiopep_ocin"/>
    <property type="match status" value="1"/>
</dbReference>
<proteinExistence type="predicted"/>
<comment type="caution">
    <text evidence="3">The sequence shown here is derived from an EMBL/GenBank/DDBJ whole genome shotgun (WGS) entry which is preliminary data.</text>
</comment>
<dbReference type="STRING" id="1886670.PTI45_04384"/>
<dbReference type="Pfam" id="PF14028">
    <property type="entry name" value="Lant_dehydr_C"/>
    <property type="match status" value="1"/>
</dbReference>
<dbReference type="InterPro" id="IPR023809">
    <property type="entry name" value="Thiopep_bacteriocin_synth_dom"/>
</dbReference>
<evidence type="ECO:0000313" key="3">
    <source>
        <dbReference type="EMBL" id="ODP26544.1"/>
    </source>
</evidence>
<feature type="domain" description="Thiopeptide-type bacteriocin biosynthesis" evidence="2">
    <location>
        <begin position="754"/>
        <end position="1013"/>
    </location>
</feature>
<evidence type="ECO:0000259" key="2">
    <source>
        <dbReference type="Pfam" id="PF14028"/>
    </source>
</evidence>
<name>A0A1E3KYJ5_9BACL</name>